<gene>
    <name evidence="1" type="ordered locus">SELR_pSRC500030</name>
</gene>
<evidence type="ECO:0000313" key="1">
    <source>
        <dbReference type="EMBL" id="BAL85177.1"/>
    </source>
</evidence>
<proteinExistence type="predicted"/>
<sequence length="342" mass="40093">MLTPTAIKKKIRDEKIIKLYQDGDLIGAIAKALAIGRHTVTRTLKKFNLYEPERSKLHMNKEKVARNERVIKMYQSGMSFRAIEKAEGIGHSTAEYIIHTYIERSPIQYSLEVEGKENMIRHRKYEFDFDFFETIDTEEKAYWLGFLYADSTITEKSVRLDLQAKDLDHLIKFRDALRGFDKEPRYREEENSYLIYFNSKKMVQDLVRLGCMPRKTDLIRFPTEEQVPKHLRVHFIRGYIDGDGGFYPRKKRTNVNMFHVTSNIQFVTELKRILFEGINKTNDVKINKKKNCENTGTLNLGGNIQLTKVFNYLYGGATVFLKRKYDILASITQPYREKAVAN</sequence>
<dbReference type="Gene3D" id="1.10.10.10">
    <property type="entry name" value="Winged helix-like DNA-binding domain superfamily/Winged helix DNA-binding domain"/>
    <property type="match status" value="2"/>
</dbReference>
<evidence type="ECO:0008006" key="3">
    <source>
        <dbReference type="Google" id="ProtNLM"/>
    </source>
</evidence>
<name>I0GWP0_SELRL</name>
<dbReference type="EMBL" id="AP012301">
    <property type="protein sequence ID" value="BAL85177.1"/>
    <property type="molecule type" value="Genomic_DNA"/>
</dbReference>
<dbReference type="PATRIC" id="fig|927704.6.peg.3519"/>
<organism evidence="1 2">
    <name type="scientific">Selenomonas ruminantium subsp. lactilytica (strain NBRC 103574 / TAM6421)</name>
    <dbReference type="NCBI Taxonomy" id="927704"/>
    <lineage>
        <taxon>Bacteria</taxon>
        <taxon>Bacillati</taxon>
        <taxon>Bacillota</taxon>
        <taxon>Negativicutes</taxon>
        <taxon>Selenomonadales</taxon>
        <taxon>Selenomonadaceae</taxon>
        <taxon>Selenomonas</taxon>
    </lineage>
</organism>
<evidence type="ECO:0000313" key="2">
    <source>
        <dbReference type="Proteomes" id="UP000007887"/>
    </source>
</evidence>
<dbReference type="InterPro" id="IPR036388">
    <property type="entry name" value="WH-like_DNA-bd_sf"/>
</dbReference>
<dbReference type="AlphaFoldDB" id="I0GWP0"/>
<dbReference type="InterPro" id="IPR027434">
    <property type="entry name" value="Homing_endonucl"/>
</dbReference>
<dbReference type="Proteomes" id="UP000007887">
    <property type="component" value="Plasmid pSRC5"/>
</dbReference>
<dbReference type="OrthoDB" id="961985at2"/>
<dbReference type="KEGG" id="sri:SELR_pSRC500030"/>
<reference evidence="1 2" key="1">
    <citation type="submission" date="2011-10" db="EMBL/GenBank/DDBJ databases">
        <title>Whole genome sequence of Selenomonas ruminantium subsp. lactilytica TAM6421.</title>
        <authorList>
            <person name="Oguchi A."/>
            <person name="Ankai A."/>
            <person name="Kaneko J."/>
            <person name="Yamada-Narita S."/>
            <person name="Fukui S."/>
            <person name="Takahashi M."/>
            <person name="Onodera T."/>
            <person name="Kojima S."/>
            <person name="Fushimi T."/>
            <person name="Abe N."/>
            <person name="Kamio Y."/>
            <person name="Yamazaki S."/>
            <person name="Fujita N."/>
        </authorList>
    </citation>
    <scope>NUCLEOTIDE SEQUENCE [LARGE SCALE GENOMIC DNA]</scope>
    <source>
        <strain evidence="2">NBRC 103574 / TAM6421</strain>
        <plasmid evidence="1 2">pSRC5</plasmid>
    </source>
</reference>
<keyword evidence="1" id="KW-0614">Plasmid</keyword>
<dbReference type="Gene3D" id="3.10.28.10">
    <property type="entry name" value="Homing endonucleases"/>
    <property type="match status" value="1"/>
</dbReference>
<dbReference type="RefSeq" id="WP_014426195.1">
    <property type="nucleotide sequence ID" value="NC_017074.1"/>
</dbReference>
<dbReference type="HOGENOM" id="CLU_077092_1_0_9"/>
<dbReference type="SUPFAM" id="SSF55608">
    <property type="entry name" value="Homing endonucleases"/>
    <property type="match status" value="1"/>
</dbReference>
<geneLocation type="plasmid" evidence="1 2">
    <name>pSRC5</name>
</geneLocation>
<accession>I0GWP0</accession>
<protein>
    <recommendedName>
        <fullName evidence="3">DOD-type homing endonuclease domain-containing protein</fullName>
    </recommendedName>
</protein>